<organism evidence="3 4">
    <name type="scientific">Niveibacterium umoris</name>
    <dbReference type="NCBI Taxonomy" id="1193620"/>
    <lineage>
        <taxon>Bacteria</taxon>
        <taxon>Pseudomonadati</taxon>
        <taxon>Pseudomonadota</taxon>
        <taxon>Betaproteobacteria</taxon>
        <taxon>Rhodocyclales</taxon>
        <taxon>Rhodocyclaceae</taxon>
        <taxon>Niveibacterium</taxon>
    </lineage>
</organism>
<dbReference type="EMBL" id="JACIET010000001">
    <property type="protein sequence ID" value="MBB4011600.1"/>
    <property type="molecule type" value="Genomic_DNA"/>
</dbReference>
<dbReference type="CDD" id="cd03809">
    <property type="entry name" value="GT4_MtfB-like"/>
    <property type="match status" value="1"/>
</dbReference>
<gene>
    <name evidence="3" type="ORF">GGR36_000908</name>
</gene>
<dbReference type="PANTHER" id="PTHR46401">
    <property type="entry name" value="GLYCOSYLTRANSFERASE WBBK-RELATED"/>
    <property type="match status" value="1"/>
</dbReference>
<name>A0A840BEZ2_9RHOO</name>
<keyword evidence="1 3" id="KW-0808">Transferase</keyword>
<keyword evidence="4" id="KW-1185">Reference proteome</keyword>
<reference evidence="3 4" key="1">
    <citation type="submission" date="2020-08" db="EMBL/GenBank/DDBJ databases">
        <title>Genomic Encyclopedia of Type Strains, Phase IV (KMG-IV): sequencing the most valuable type-strain genomes for metagenomic binning, comparative biology and taxonomic classification.</title>
        <authorList>
            <person name="Goeker M."/>
        </authorList>
    </citation>
    <scope>NUCLEOTIDE SEQUENCE [LARGE SCALE GENOMIC DNA]</scope>
    <source>
        <strain evidence="3 4">DSM 106739</strain>
    </source>
</reference>
<comment type="caution">
    <text evidence="3">The sequence shown here is derived from an EMBL/GenBank/DDBJ whole genome shotgun (WGS) entry which is preliminary data.</text>
</comment>
<feature type="domain" description="Glycosyl transferase family 1" evidence="2">
    <location>
        <begin position="203"/>
        <end position="351"/>
    </location>
</feature>
<accession>A0A840BEZ2</accession>
<evidence type="ECO:0000259" key="2">
    <source>
        <dbReference type="Pfam" id="PF00534"/>
    </source>
</evidence>
<dbReference type="InterPro" id="IPR001296">
    <property type="entry name" value="Glyco_trans_1"/>
</dbReference>
<dbReference type="RefSeq" id="WP_183632337.1">
    <property type="nucleotide sequence ID" value="NZ_BAABLE010000011.1"/>
</dbReference>
<evidence type="ECO:0000256" key="1">
    <source>
        <dbReference type="ARBA" id="ARBA00022679"/>
    </source>
</evidence>
<dbReference type="GO" id="GO:0009103">
    <property type="term" value="P:lipopolysaccharide biosynthetic process"/>
    <property type="evidence" value="ECO:0007669"/>
    <property type="project" value="TreeGrafter"/>
</dbReference>
<dbReference type="GO" id="GO:0016757">
    <property type="term" value="F:glycosyltransferase activity"/>
    <property type="evidence" value="ECO:0007669"/>
    <property type="project" value="InterPro"/>
</dbReference>
<dbReference type="SUPFAM" id="SSF53756">
    <property type="entry name" value="UDP-Glycosyltransferase/glycogen phosphorylase"/>
    <property type="match status" value="1"/>
</dbReference>
<dbReference type="Pfam" id="PF00534">
    <property type="entry name" value="Glycos_transf_1"/>
    <property type="match status" value="1"/>
</dbReference>
<proteinExistence type="predicted"/>
<protein>
    <submittedName>
        <fullName evidence="3">Glycosyltransferase involved in cell wall biosynthesis</fullName>
    </submittedName>
</protein>
<evidence type="ECO:0000313" key="3">
    <source>
        <dbReference type="EMBL" id="MBB4011600.1"/>
    </source>
</evidence>
<dbReference type="Gene3D" id="3.40.50.2000">
    <property type="entry name" value="Glycogen Phosphorylase B"/>
    <property type="match status" value="2"/>
</dbReference>
<sequence length="375" mass="40485">MQSDAVGSLTAASSSTIVVNGRFLGRRATGVDRFAYEVLNAIDSLLDRSDPRLAELEFKVLIPRTVPERHQFRNISVSAVGKRDGQLWEQLDLRGAVKGRLLLSLCNTAPAGVRSQVVVIHDAATAAIPRAFSRGFRWWYRILMPLLGLMSRRIITVSEFSKGELTRRFGIPAKKIDVVIEGGEHILRVPADVGAIARFGLADRPFVLAVSSMAAHKNFRLVLDTIAKLDDPPFDIAIAGGANARVFGSAGLVHSDRVKWLGYVSDGELRALYEGAMCFVFPSLYEGFGIPPLEAMTCGCPVVAARAASIPEVCGDAAVFFDPHNADELAAQLVRVAGDADLRAELVAKGRVQAAKFSWEAAACQVLAACREVAK</sequence>
<dbReference type="PANTHER" id="PTHR46401:SF2">
    <property type="entry name" value="GLYCOSYLTRANSFERASE WBBK-RELATED"/>
    <property type="match status" value="1"/>
</dbReference>
<dbReference type="Proteomes" id="UP000561045">
    <property type="component" value="Unassembled WGS sequence"/>
</dbReference>
<evidence type="ECO:0000313" key="4">
    <source>
        <dbReference type="Proteomes" id="UP000561045"/>
    </source>
</evidence>
<dbReference type="AlphaFoldDB" id="A0A840BEZ2"/>